<keyword evidence="1" id="KW-0812">Transmembrane</keyword>
<sequence length="179" mass="21101">MSYLKDEMFLLLLGLNIIFIMIIKNNSSKYYNKNINIPNKLHTITHTPTNSTDIKQNKLNTFKINTSNQSEYPHLRYNHKFIKINEKTRGTPEPYNLIGVLYNEDKKYNLHGRSGYRGSYEWEYYIEGNDTGGLSYTIPLDNQKEIIDGSLIKIPTSNLIFRAKIYKLDKYKYIPYIKN</sequence>
<evidence type="ECO:0000313" key="2">
    <source>
        <dbReference type="EMBL" id="QFG74201.1"/>
    </source>
</evidence>
<reference evidence="2" key="1">
    <citation type="journal article" date="2019" name="Philos. Trans. R. Soc. Lond., B, Biol. Sci.">
        <title>Targeted metagenomic recovery of four divergent viruses reveals shared and distinctive characteristics of giant viruses of marine eukaryotes.</title>
        <authorList>
            <person name="Needham D.M."/>
            <person name="Poirier C."/>
            <person name="Hehenberger E."/>
            <person name="Jimenez V."/>
            <person name="Swalwell J.E."/>
            <person name="Santoro A.E."/>
            <person name="Worden A.Z."/>
        </authorList>
    </citation>
    <scope>NUCLEOTIDE SEQUENCE</scope>
    <source>
        <strain evidence="2">MPacV-611</strain>
    </source>
</reference>
<name>A0A5J6VL67_9VIRU</name>
<feature type="transmembrane region" description="Helical" evidence="1">
    <location>
        <begin position="6"/>
        <end position="23"/>
    </location>
</feature>
<protein>
    <submittedName>
        <fullName evidence="2">Uncharacterized protein</fullName>
    </submittedName>
</protein>
<accession>A0A5J6VL67</accession>
<proteinExistence type="predicted"/>
<keyword evidence="1" id="KW-1133">Transmembrane helix</keyword>
<keyword evidence="1" id="KW-0472">Membrane</keyword>
<evidence type="ECO:0000256" key="1">
    <source>
        <dbReference type="SAM" id="Phobius"/>
    </source>
</evidence>
<dbReference type="EMBL" id="MN448284">
    <property type="protein sequence ID" value="QFG74201.1"/>
    <property type="molecule type" value="Genomic_DNA"/>
</dbReference>
<organism evidence="2">
    <name type="scientific">Megaviridae environmental sample</name>
    <dbReference type="NCBI Taxonomy" id="1737588"/>
    <lineage>
        <taxon>Viruses</taxon>
        <taxon>Varidnaviria</taxon>
        <taxon>Bamfordvirae</taxon>
        <taxon>Nucleocytoviricota</taxon>
        <taxon>Megaviricetes</taxon>
        <taxon>Imitervirales</taxon>
        <taxon>Mimiviridae</taxon>
        <taxon>environmental samples</taxon>
    </lineage>
</organism>